<dbReference type="PANTHER" id="PTHR13865">
    <property type="entry name" value="TIGHT JUNCTION PROTEIN"/>
    <property type="match status" value="1"/>
</dbReference>
<feature type="compositionally biased region" description="Basic and acidic residues" evidence="3">
    <location>
        <begin position="345"/>
        <end position="362"/>
    </location>
</feature>
<evidence type="ECO:0000256" key="2">
    <source>
        <dbReference type="PROSITE-ProRule" id="PRU00192"/>
    </source>
</evidence>
<dbReference type="AlphaFoldDB" id="A0AAD8CSP5"/>
<dbReference type="SMART" id="SM00072">
    <property type="entry name" value="GuKc"/>
    <property type="match status" value="1"/>
</dbReference>
<dbReference type="SUPFAM" id="SSF52540">
    <property type="entry name" value="P-loop containing nucleoside triphosphate hydrolases"/>
    <property type="match status" value="1"/>
</dbReference>
<keyword evidence="1 2" id="KW-0728">SH3 domain</keyword>
<dbReference type="Pfam" id="PF00595">
    <property type="entry name" value="PDZ"/>
    <property type="match status" value="3"/>
</dbReference>
<feature type="compositionally biased region" description="Basic and acidic residues" evidence="3">
    <location>
        <begin position="571"/>
        <end position="599"/>
    </location>
</feature>
<dbReference type="GO" id="GO:0090557">
    <property type="term" value="P:establishment of endothelial intestinal barrier"/>
    <property type="evidence" value="ECO:0007669"/>
    <property type="project" value="TreeGrafter"/>
</dbReference>
<dbReference type="InterPro" id="IPR008144">
    <property type="entry name" value="Guanylate_kin-like_dom"/>
</dbReference>
<feature type="compositionally biased region" description="Basic and acidic residues" evidence="3">
    <location>
        <begin position="136"/>
        <end position="152"/>
    </location>
</feature>
<dbReference type="Proteomes" id="UP001230051">
    <property type="component" value="Unassembled WGS sequence"/>
</dbReference>
<dbReference type="PRINTS" id="PR01600">
    <property type="entry name" value="ZONOCCLUDNS3"/>
</dbReference>
<feature type="compositionally biased region" description="Basic and acidic residues" evidence="3">
    <location>
        <begin position="531"/>
        <end position="559"/>
    </location>
</feature>
<feature type="compositionally biased region" description="Basic residues" evidence="3">
    <location>
        <begin position="409"/>
        <end position="419"/>
    </location>
</feature>
<dbReference type="Gene3D" id="2.30.42.10">
    <property type="match status" value="3"/>
</dbReference>
<dbReference type="PANTHER" id="PTHR13865:SF11">
    <property type="entry name" value="TIGHT JUNCTION PROTEIN ZO-3"/>
    <property type="match status" value="1"/>
</dbReference>
<dbReference type="GO" id="GO:0098609">
    <property type="term" value="P:cell-cell adhesion"/>
    <property type="evidence" value="ECO:0007669"/>
    <property type="project" value="TreeGrafter"/>
</dbReference>
<dbReference type="Pfam" id="PF07653">
    <property type="entry name" value="SH3_2"/>
    <property type="match status" value="1"/>
</dbReference>
<name>A0AAD8CSP5_ACIOX</name>
<feature type="region of interest" description="Disordered" evidence="3">
    <location>
        <begin position="1093"/>
        <end position="1135"/>
    </location>
</feature>
<feature type="region of interest" description="Disordered" evidence="3">
    <location>
        <begin position="1205"/>
        <end position="1230"/>
    </location>
</feature>
<dbReference type="EMBL" id="JAGXEW010000026">
    <property type="protein sequence ID" value="KAK1157079.1"/>
    <property type="molecule type" value="Genomic_DNA"/>
</dbReference>
<feature type="compositionally biased region" description="Low complexity" evidence="3">
    <location>
        <begin position="821"/>
        <end position="835"/>
    </location>
</feature>
<feature type="region of interest" description="Disordered" evidence="3">
    <location>
        <begin position="118"/>
        <end position="209"/>
    </location>
</feature>
<evidence type="ECO:0000313" key="7">
    <source>
        <dbReference type="EMBL" id="KAK1157079.1"/>
    </source>
</evidence>
<dbReference type="PROSITE" id="PS50052">
    <property type="entry name" value="GUANYLATE_KINASE_2"/>
    <property type="match status" value="1"/>
</dbReference>
<protein>
    <submittedName>
        <fullName evidence="7">Tight junction protein ZO-3 isoform X1</fullName>
    </submittedName>
</protein>
<feature type="domain" description="PDZ" evidence="6">
    <location>
        <begin position="229"/>
        <end position="306"/>
    </location>
</feature>
<dbReference type="CDD" id="cd06727">
    <property type="entry name" value="PDZ1_ZO1-like"/>
    <property type="match status" value="1"/>
</dbReference>
<dbReference type="InterPro" id="IPR036028">
    <property type="entry name" value="SH3-like_dom_sf"/>
</dbReference>
<evidence type="ECO:0000259" key="5">
    <source>
        <dbReference type="PROSITE" id="PS50052"/>
    </source>
</evidence>
<feature type="domain" description="PDZ" evidence="6">
    <location>
        <begin position="665"/>
        <end position="738"/>
    </location>
</feature>
<evidence type="ECO:0000259" key="4">
    <source>
        <dbReference type="PROSITE" id="PS50002"/>
    </source>
</evidence>
<evidence type="ECO:0000313" key="8">
    <source>
        <dbReference type="Proteomes" id="UP001230051"/>
    </source>
</evidence>
<dbReference type="Gene3D" id="2.30.30.40">
    <property type="entry name" value="SH3 Domains"/>
    <property type="match status" value="1"/>
</dbReference>
<dbReference type="Pfam" id="PF00625">
    <property type="entry name" value="Guanylate_kin"/>
    <property type="match status" value="1"/>
</dbReference>
<feature type="region of interest" description="Disordered" evidence="3">
    <location>
        <begin position="1147"/>
        <end position="1188"/>
    </location>
</feature>
<dbReference type="SUPFAM" id="SSF50044">
    <property type="entry name" value="SH3-domain"/>
    <property type="match status" value="1"/>
</dbReference>
<dbReference type="InterPro" id="IPR001452">
    <property type="entry name" value="SH3_domain"/>
</dbReference>
<feature type="compositionally biased region" description="Basic and acidic residues" evidence="3">
    <location>
        <begin position="640"/>
        <end position="650"/>
    </location>
</feature>
<dbReference type="GO" id="GO:0045216">
    <property type="term" value="P:cell-cell junction organization"/>
    <property type="evidence" value="ECO:0007669"/>
    <property type="project" value="TreeGrafter"/>
</dbReference>
<sequence>MCVNGTILRPEFRTSQQFTEMEDLKIWEQYTVTLNKDSKVGFGIAVSGGWDKPNPSSGDPAVIISDVVRGGPAMGRLQTLDHIVMVNGVSMEKATSTYAIQHLKNCGRTANITVKRPRTIQVPVSAPRGVSQNSSRSEDLSLRRDAPSDFDKGYPAPRRGSQGERAPRPPSDLDSGSERSYDRSPSNSAPKRWSPAPSPAPERNGDVLPLMSGYKSLPKYEDPYKPIKAVLVKKDPKEEFGLKLGSQIFVKYMTPTGLASREGTLQEGDIILKINGIVTENLSLEDTKRLVARSASKLSMTVLRDDRQFLVCIPELQDSDVASSASSELEDISDIESELTLPPPQKKDLQASRGQHSERIRAEPMQPDLRAAQYPDWTDHRRGVSTAGRRANGDNSDPDSDRTPSPSPPRKKAIQNSRGQHRDRTRAEPVQSASDSDSASLPRVLPAVMRRPAEEDSDLDSDHTPSPAQKDSRDSRGQHRDRKRPTSKQSDVSEARDADRANFPRWRRPTEDFLDPGAEPAPSEQTASLPREIHSQDSRGQYRERVRPQSAHDSDRDSLPRVLPVPSMRPPPDHSDLDSERTPSPPRRDDSLDSREKFNGRLPPAPNGKMLAGVKLKEAPAVYAAKEEEPIYCLPPESPPRQRAEPREEPNLGYSSDLKRIGFVKEDSVGLRLTGGNDVGIFVGGVKPGSLASQQGIEEGDQILKVNGVDFGSFTREEAALYLLQIPKGEQVIIQAQSKLDIYRKMLQSNVGDSFYIRTHFDHEGEGPGTLSFTRGDVFRVLDTMHRGKLGTWRAVRMSNILQEADRGTIPNKSRAEQLASTELTQRSSSSSTPSSRLRAEFWKLRGLRGAKKSNRKSREDLSQLTIQGKFPPYEKVFLREATFKRPIVILGPLSDVAIQKLSTEMPAEFQTALMVPRNSEEGSSSVIKLETVRQISEQDRHPLLDITPSAVERLNYIQYHPMVLFLDPESRQDVKTMRQQLCPQSNKSSRRLYTQAVKMRKYCPHLFSARIPLLPDSNVWFEILKDCIKELQARPVWFSEDKAESGEEEDLDALSRSRSTDYLSCDSRATSDYEDTDGEACTDNELDEAFEGPALGRSSEPALPQYSEPALARSSEPAWEEEDSSHKPYRTHSYSAEPRVWVHAPEADRLTPELESAPPDLREVPDHRGVPDHPKQPSFSQPQGQQQRLFGGAIDHQAVLWRRPQIRGSMSSEEDEEDKDFDWGPATDL</sequence>
<dbReference type="FunFam" id="2.30.42.10:FF:000013">
    <property type="entry name" value="Putative tight junction protein ZO-1"/>
    <property type="match status" value="1"/>
</dbReference>
<accession>A0AAD8CSP5</accession>
<feature type="region of interest" description="Disordered" evidence="3">
    <location>
        <begin position="633"/>
        <end position="653"/>
    </location>
</feature>
<feature type="domain" description="PDZ" evidence="6">
    <location>
        <begin position="31"/>
        <end position="118"/>
    </location>
</feature>
<dbReference type="GO" id="GO:0150105">
    <property type="term" value="P:protein localization to cell-cell junction"/>
    <property type="evidence" value="ECO:0007669"/>
    <property type="project" value="TreeGrafter"/>
</dbReference>
<dbReference type="PROSITE" id="PS50002">
    <property type="entry name" value="SH3"/>
    <property type="match status" value="1"/>
</dbReference>
<dbReference type="Gene3D" id="3.40.50.300">
    <property type="entry name" value="P-loop containing nucleotide triphosphate hydrolases"/>
    <property type="match status" value="1"/>
</dbReference>
<evidence type="ECO:0000259" key="6">
    <source>
        <dbReference type="PROSITE" id="PS50106"/>
    </source>
</evidence>
<dbReference type="GO" id="GO:1905605">
    <property type="term" value="P:positive regulation of blood-brain barrier permeability"/>
    <property type="evidence" value="ECO:0007669"/>
    <property type="project" value="TreeGrafter"/>
</dbReference>
<feature type="region of interest" description="Disordered" evidence="3">
    <location>
        <begin position="322"/>
        <end position="610"/>
    </location>
</feature>
<feature type="compositionally biased region" description="Basic and acidic residues" evidence="3">
    <location>
        <begin position="1161"/>
        <end position="1176"/>
    </location>
</feature>
<evidence type="ECO:0000256" key="1">
    <source>
        <dbReference type="ARBA" id="ARBA00022443"/>
    </source>
</evidence>
<organism evidence="7 8">
    <name type="scientific">Acipenser oxyrinchus oxyrinchus</name>
    <dbReference type="NCBI Taxonomy" id="40147"/>
    <lineage>
        <taxon>Eukaryota</taxon>
        <taxon>Metazoa</taxon>
        <taxon>Chordata</taxon>
        <taxon>Craniata</taxon>
        <taxon>Vertebrata</taxon>
        <taxon>Euteleostomi</taxon>
        <taxon>Actinopterygii</taxon>
        <taxon>Chondrostei</taxon>
        <taxon>Acipenseriformes</taxon>
        <taxon>Acipenseridae</taxon>
        <taxon>Acipenser</taxon>
    </lineage>
</organism>
<dbReference type="GO" id="GO:0005886">
    <property type="term" value="C:plasma membrane"/>
    <property type="evidence" value="ECO:0007669"/>
    <property type="project" value="TreeGrafter"/>
</dbReference>
<feature type="region of interest" description="Disordered" evidence="3">
    <location>
        <begin position="807"/>
        <end position="835"/>
    </location>
</feature>
<dbReference type="CDD" id="cd06728">
    <property type="entry name" value="PDZ2_ZO1-like_ds"/>
    <property type="match status" value="1"/>
</dbReference>
<evidence type="ECO:0000256" key="3">
    <source>
        <dbReference type="SAM" id="MobiDB-lite"/>
    </source>
</evidence>
<comment type="caution">
    <text evidence="7">The sequence shown here is derived from an EMBL/GenBank/DDBJ whole genome shotgun (WGS) entry which is preliminary data.</text>
</comment>
<dbReference type="InterPro" id="IPR036034">
    <property type="entry name" value="PDZ_sf"/>
</dbReference>
<feature type="compositionally biased region" description="Basic and acidic residues" evidence="3">
    <location>
        <begin position="491"/>
        <end position="502"/>
    </location>
</feature>
<dbReference type="InterPro" id="IPR027417">
    <property type="entry name" value="P-loop_NTPase"/>
</dbReference>
<dbReference type="SUPFAM" id="SSF50156">
    <property type="entry name" value="PDZ domain-like"/>
    <property type="match status" value="3"/>
</dbReference>
<dbReference type="PROSITE" id="PS50106">
    <property type="entry name" value="PDZ"/>
    <property type="match status" value="3"/>
</dbReference>
<feature type="domain" description="SH3" evidence="4">
    <location>
        <begin position="752"/>
        <end position="820"/>
    </location>
</feature>
<dbReference type="InterPro" id="IPR001478">
    <property type="entry name" value="PDZ"/>
</dbReference>
<keyword evidence="8" id="KW-1185">Reference proteome</keyword>
<proteinExistence type="predicted"/>
<dbReference type="CDD" id="cd06729">
    <property type="entry name" value="PDZ3_ZO1-like_domain"/>
    <property type="match status" value="1"/>
</dbReference>
<dbReference type="GO" id="GO:0005923">
    <property type="term" value="C:bicellular tight junction"/>
    <property type="evidence" value="ECO:0007669"/>
    <property type="project" value="InterPro"/>
</dbReference>
<reference evidence="7" key="1">
    <citation type="submission" date="2022-02" db="EMBL/GenBank/DDBJ databases">
        <title>Atlantic sturgeon de novo genome assembly.</title>
        <authorList>
            <person name="Stock M."/>
            <person name="Klopp C."/>
            <person name="Guiguen Y."/>
            <person name="Cabau C."/>
            <person name="Parinello H."/>
            <person name="Santidrian Yebra-Pimentel E."/>
            <person name="Kuhl H."/>
            <person name="Dirks R.P."/>
            <person name="Guessner J."/>
            <person name="Wuertz S."/>
            <person name="Du K."/>
            <person name="Schartl M."/>
        </authorList>
    </citation>
    <scope>NUCLEOTIDE SEQUENCE</scope>
    <source>
        <strain evidence="7">STURGEONOMICS-FGT-2020</strain>
        <tissue evidence="7">Whole blood</tissue>
    </source>
</reference>
<dbReference type="GO" id="GO:0050839">
    <property type="term" value="F:cell adhesion molecule binding"/>
    <property type="evidence" value="ECO:0007669"/>
    <property type="project" value="TreeGrafter"/>
</dbReference>
<gene>
    <name evidence="7" type="primary">TJP3</name>
    <name evidence="7" type="ORF">AOXY_G24649</name>
</gene>
<feature type="compositionally biased region" description="Acidic residues" evidence="3">
    <location>
        <begin position="328"/>
        <end position="337"/>
    </location>
</feature>
<feature type="compositionally biased region" description="Low complexity" evidence="3">
    <location>
        <begin position="1177"/>
        <end position="1188"/>
    </location>
</feature>
<feature type="domain" description="Guanylate kinase-like" evidence="5">
    <location>
        <begin position="897"/>
        <end position="1030"/>
    </location>
</feature>
<dbReference type="InterPro" id="IPR005420">
    <property type="entry name" value="ZO-3"/>
</dbReference>
<dbReference type="InterPro" id="IPR008145">
    <property type="entry name" value="GK/Ca_channel_bsu"/>
</dbReference>
<dbReference type="SMART" id="SM00228">
    <property type="entry name" value="PDZ"/>
    <property type="match status" value="3"/>
</dbReference>